<keyword evidence="2" id="KW-0675">Receptor</keyword>
<feature type="transmembrane region" description="Helical" evidence="1">
    <location>
        <begin position="397"/>
        <end position="416"/>
    </location>
</feature>
<evidence type="ECO:0000313" key="3">
    <source>
        <dbReference type="Proteomes" id="UP000479987"/>
    </source>
</evidence>
<feature type="transmembrane region" description="Helical" evidence="1">
    <location>
        <begin position="185"/>
        <end position="206"/>
    </location>
</feature>
<dbReference type="Proteomes" id="UP000479987">
    <property type="component" value="Unassembled WGS sequence"/>
</dbReference>
<keyword evidence="1" id="KW-0472">Membrane</keyword>
<proteinExistence type="predicted"/>
<feature type="transmembrane region" description="Helical" evidence="1">
    <location>
        <begin position="423"/>
        <end position="440"/>
    </location>
</feature>
<feature type="transmembrane region" description="Helical" evidence="1">
    <location>
        <begin position="31"/>
        <end position="51"/>
    </location>
</feature>
<reference evidence="2 3" key="1">
    <citation type="submission" date="2019-08" db="EMBL/GenBank/DDBJ databases">
        <title>High quality draft denovo assembly of Nylanderia fulva.</title>
        <authorList>
            <person name="Vargo E.L."/>
            <person name="Tarone A.M."/>
            <person name="Konganti K.R."/>
        </authorList>
    </citation>
    <scope>NUCLEOTIDE SEQUENCE [LARGE SCALE GENOMIC DNA]</scope>
    <source>
        <strain evidence="2">TAMU-Nful-2015</strain>
        <tissue evidence="2">Whole body</tissue>
    </source>
</reference>
<keyword evidence="1" id="KW-0812">Transmembrane</keyword>
<feature type="transmembrane region" description="Helical" evidence="1">
    <location>
        <begin position="136"/>
        <end position="164"/>
    </location>
</feature>
<name>A0A6G1LP71_9HYME</name>
<evidence type="ECO:0000256" key="1">
    <source>
        <dbReference type="SAM" id="Phobius"/>
    </source>
</evidence>
<feature type="transmembrane region" description="Helical" evidence="1">
    <location>
        <begin position="239"/>
        <end position="261"/>
    </location>
</feature>
<protein>
    <submittedName>
        <fullName evidence="2">Odorant receptor 431</fullName>
    </submittedName>
</protein>
<keyword evidence="3" id="KW-1185">Reference proteome</keyword>
<sequence>MYSVIQHYYRVNKTFMSQIGNWPNQSRLARILIPMAMAFIDVSYVATELFLPFPFPSPPVSFLLLFCLSSSLHPFLFYLFSKILLMLFRPLSLRILSKYVTYFLFLLCIFCISFLPPPTSAGSLSFRSRICISLSYSFLSCFFFLSNMLMFLLCHYIFIYFIILRFIYPLSSYLLFFSCYSFHHFLYYLLRFFLFSLFLQFFLSYFGLLQHFFSPFFPFTTPVCLLISKLSFPNFIKQFSFLGMVKITLRFFLFRNLYMSLVNRLQYGMTMKFSLETSVESTFIIFLSLLYRDILILVFNSSGMRLMQYCFIIGMLRQDDISEPNIFIYLFICLFIILYFLYFIFHFLYFILFFTSPFSPFLYIGLISPLFHSSEIPPSFHILFISLRNTSPTSSDINLHASIIQPLSLILFNITLPSLFTTLSFDLLVSSFFLSVSIPIPTGPPSVSVLALKSPPDNRYLSFFSSISFIILSNVSSLS</sequence>
<dbReference type="EMBL" id="SGBU01000641">
    <property type="protein sequence ID" value="KAF3054260.1"/>
    <property type="molecule type" value="Genomic_DNA"/>
</dbReference>
<comment type="caution">
    <text evidence="2">The sequence shown here is derived from an EMBL/GenBank/DDBJ whole genome shotgun (WGS) entry which is preliminary data.</text>
</comment>
<evidence type="ECO:0000313" key="2">
    <source>
        <dbReference type="EMBL" id="KAF3054260.1"/>
    </source>
</evidence>
<feature type="transmembrane region" description="Helical" evidence="1">
    <location>
        <begin position="99"/>
        <end position="116"/>
    </location>
</feature>
<feature type="transmembrane region" description="Helical" evidence="1">
    <location>
        <begin position="63"/>
        <end position="87"/>
    </location>
</feature>
<feature type="transmembrane region" description="Helical" evidence="1">
    <location>
        <begin position="460"/>
        <end position="478"/>
    </location>
</feature>
<organism evidence="2 3">
    <name type="scientific">Nylanderia fulva</name>
    <dbReference type="NCBI Taxonomy" id="613905"/>
    <lineage>
        <taxon>Eukaryota</taxon>
        <taxon>Metazoa</taxon>
        <taxon>Ecdysozoa</taxon>
        <taxon>Arthropoda</taxon>
        <taxon>Hexapoda</taxon>
        <taxon>Insecta</taxon>
        <taxon>Pterygota</taxon>
        <taxon>Neoptera</taxon>
        <taxon>Endopterygota</taxon>
        <taxon>Hymenoptera</taxon>
        <taxon>Apocrita</taxon>
        <taxon>Aculeata</taxon>
        <taxon>Formicoidea</taxon>
        <taxon>Formicidae</taxon>
        <taxon>Formicinae</taxon>
        <taxon>Nylanderia</taxon>
    </lineage>
</organism>
<feature type="transmembrane region" description="Helical" evidence="1">
    <location>
        <begin position="326"/>
        <end position="352"/>
    </location>
</feature>
<dbReference type="AlphaFoldDB" id="A0A6G1LP71"/>
<keyword evidence="1" id="KW-1133">Transmembrane helix</keyword>
<gene>
    <name evidence="2" type="primary">Or-431</name>
    <name evidence="2" type="synonym">Nful_v1.0-Or-431-dH</name>
    <name evidence="2" type="ORF">NFUL_NFUL000388</name>
</gene>
<accession>A0A6G1LP71</accession>